<sequence>MPEDPFWPLLVFLWLSIGVVAAWQGRGRSLGRPVLFAFAVVSGLTAGAVRTSSVDAPRLAEAMNVTVTGHIAERVRLGSALRLLLKVETADGRSRDEVLFPEYVRVRVPKETDARVGDLVRVRARLFPPSGPVSPGGYDFSFRAYFSQIGATGFSYGAPETIGPGDTPFRVSLAARVQGVRDFLSSRIRNSLAGHPEAELAVALLVGERSGISEEQEDNLRAAGLAHILAISGLHMALFAGGAYSACYLLLALVPSWTLRWPTHKWAALIALSAAFAYLVVSGAAVATQRSFLMIALVFFGVLFGRRGLTLRSVALAGLFLLLLAPERLFFPGFQMSFAAVICLVAVYDVWRRRERLTVGQDAMPGTAGRIGRFLFKWGAGVFVTALVAGLATGIVGAHHFGRIAPFGLLGNLLGMPVFTLLVMPAGALALVLMPFGLAWMPLVAMSYGLSILLDIAEFTAGLGEGAGSVGRLSAFAAFLLLSALFLALLLPGRRRLTAAIPLILGVVLVAVSRPPDILVAASGTLIAARDETGTLRHTGRRDTFASELWLQDEGVSSEAITSRKMKSPQLSCDPKGCVAFGHGGAGRDGSRYTLVIATPKLAGALESDCRFGDIIVSDLIAPEACGAALLLDRKIRKKRGAVAIWLSLERENESTTKGAGPVDRGRSETRPNGVKRPRIEKVVFAIPDPPRPWHRPGDVTRTSLRRQSRAPR</sequence>
<evidence type="ECO:0000256" key="2">
    <source>
        <dbReference type="ARBA" id="ARBA00022475"/>
    </source>
</evidence>
<feature type="transmembrane region" description="Helical" evidence="7">
    <location>
        <begin position="431"/>
        <end position="453"/>
    </location>
</feature>
<dbReference type="AlphaFoldDB" id="A0A939EFT2"/>
<gene>
    <name evidence="10" type="ORF">JF539_10405</name>
</gene>
<feature type="transmembrane region" description="Helical" evidence="7">
    <location>
        <begin position="329"/>
        <end position="351"/>
    </location>
</feature>
<dbReference type="Pfam" id="PF13567">
    <property type="entry name" value="DUF4131"/>
    <property type="match status" value="1"/>
</dbReference>
<evidence type="ECO:0000256" key="1">
    <source>
        <dbReference type="ARBA" id="ARBA00004651"/>
    </source>
</evidence>
<feature type="transmembrane region" description="Helical" evidence="7">
    <location>
        <begin position="6"/>
        <end position="23"/>
    </location>
</feature>
<evidence type="ECO:0000256" key="6">
    <source>
        <dbReference type="SAM" id="MobiDB-lite"/>
    </source>
</evidence>
<feature type="transmembrane region" description="Helical" evidence="7">
    <location>
        <begin position="292"/>
        <end position="309"/>
    </location>
</feature>
<proteinExistence type="predicted"/>
<evidence type="ECO:0000259" key="8">
    <source>
        <dbReference type="Pfam" id="PF03772"/>
    </source>
</evidence>
<comment type="caution">
    <text evidence="10">The sequence shown here is derived from an EMBL/GenBank/DDBJ whole genome shotgun (WGS) entry which is preliminary data.</text>
</comment>
<feature type="transmembrane region" description="Helical" evidence="7">
    <location>
        <begin position="404"/>
        <end position="424"/>
    </location>
</feature>
<dbReference type="PANTHER" id="PTHR30619">
    <property type="entry name" value="DNA INTERNALIZATION/COMPETENCE PROTEIN COMEC/REC2"/>
    <property type="match status" value="1"/>
</dbReference>
<evidence type="ECO:0000256" key="3">
    <source>
        <dbReference type="ARBA" id="ARBA00022692"/>
    </source>
</evidence>
<feature type="transmembrane region" description="Helical" evidence="7">
    <location>
        <begin position="266"/>
        <end position="285"/>
    </location>
</feature>
<feature type="domain" description="DUF4131" evidence="9">
    <location>
        <begin position="5"/>
        <end position="158"/>
    </location>
</feature>
<keyword evidence="3 7" id="KW-0812">Transmembrane</keyword>
<evidence type="ECO:0000313" key="11">
    <source>
        <dbReference type="Proteomes" id="UP000664096"/>
    </source>
</evidence>
<keyword evidence="4 7" id="KW-1133">Transmembrane helix</keyword>
<dbReference type="GO" id="GO:0005886">
    <property type="term" value="C:plasma membrane"/>
    <property type="evidence" value="ECO:0007669"/>
    <property type="project" value="UniProtKB-SubCell"/>
</dbReference>
<evidence type="ECO:0000313" key="10">
    <source>
        <dbReference type="EMBL" id="MBN9670749.1"/>
    </source>
</evidence>
<evidence type="ECO:0000256" key="7">
    <source>
        <dbReference type="SAM" id="Phobius"/>
    </source>
</evidence>
<feature type="transmembrane region" description="Helical" evidence="7">
    <location>
        <begin position="374"/>
        <end position="398"/>
    </location>
</feature>
<feature type="transmembrane region" description="Helical" evidence="7">
    <location>
        <begin position="473"/>
        <end position="490"/>
    </location>
</feature>
<dbReference type="EMBL" id="JAEKJZ010000001">
    <property type="protein sequence ID" value="MBN9670749.1"/>
    <property type="molecule type" value="Genomic_DNA"/>
</dbReference>
<feature type="domain" description="ComEC/Rec2-related protein" evidence="8">
    <location>
        <begin position="204"/>
        <end position="494"/>
    </location>
</feature>
<protein>
    <submittedName>
        <fullName evidence="10">ComEC family competence protein</fullName>
    </submittedName>
</protein>
<feature type="compositionally biased region" description="Basic residues" evidence="6">
    <location>
        <begin position="704"/>
        <end position="713"/>
    </location>
</feature>
<evidence type="ECO:0000259" key="9">
    <source>
        <dbReference type="Pfam" id="PF13567"/>
    </source>
</evidence>
<dbReference type="NCBIfam" id="TIGR00360">
    <property type="entry name" value="ComEC_N-term"/>
    <property type="match status" value="1"/>
</dbReference>
<reference evidence="10" key="1">
    <citation type="submission" date="2020-12" db="EMBL/GenBank/DDBJ databases">
        <title>Oil enriched cultivation method for isolating marine PHA-producing bacteria.</title>
        <authorList>
            <person name="Zheng W."/>
            <person name="Yu S."/>
            <person name="Huang Y."/>
        </authorList>
    </citation>
    <scope>NUCLEOTIDE SEQUENCE</scope>
    <source>
        <strain evidence="10">SY-2-12</strain>
    </source>
</reference>
<comment type="subcellular location">
    <subcellularLocation>
        <location evidence="1">Cell membrane</location>
        <topology evidence="1">Multi-pass membrane protein</topology>
    </subcellularLocation>
</comment>
<keyword evidence="2" id="KW-1003">Cell membrane</keyword>
<accession>A0A939EFT2</accession>
<organism evidence="10 11">
    <name type="scientific">Roseibium aggregatum</name>
    <dbReference type="NCBI Taxonomy" id="187304"/>
    <lineage>
        <taxon>Bacteria</taxon>
        <taxon>Pseudomonadati</taxon>
        <taxon>Pseudomonadota</taxon>
        <taxon>Alphaproteobacteria</taxon>
        <taxon>Hyphomicrobiales</taxon>
        <taxon>Stappiaceae</taxon>
        <taxon>Roseibium</taxon>
    </lineage>
</organism>
<dbReference type="InterPro" id="IPR004477">
    <property type="entry name" value="ComEC_N"/>
</dbReference>
<feature type="transmembrane region" description="Helical" evidence="7">
    <location>
        <begin position="228"/>
        <end position="254"/>
    </location>
</feature>
<dbReference type="Pfam" id="PF03772">
    <property type="entry name" value="Competence"/>
    <property type="match status" value="1"/>
</dbReference>
<evidence type="ECO:0000256" key="5">
    <source>
        <dbReference type="ARBA" id="ARBA00023136"/>
    </source>
</evidence>
<dbReference type="Proteomes" id="UP000664096">
    <property type="component" value="Unassembled WGS sequence"/>
</dbReference>
<feature type="region of interest" description="Disordered" evidence="6">
    <location>
        <begin position="654"/>
        <end position="713"/>
    </location>
</feature>
<dbReference type="PANTHER" id="PTHR30619:SF1">
    <property type="entry name" value="RECOMBINATION PROTEIN 2"/>
    <property type="match status" value="1"/>
</dbReference>
<evidence type="ECO:0000256" key="4">
    <source>
        <dbReference type="ARBA" id="ARBA00022989"/>
    </source>
</evidence>
<name>A0A939EFT2_9HYPH</name>
<keyword evidence="5 7" id="KW-0472">Membrane</keyword>
<dbReference type="InterPro" id="IPR025405">
    <property type="entry name" value="DUF4131"/>
</dbReference>
<dbReference type="InterPro" id="IPR052159">
    <property type="entry name" value="Competence_DNA_uptake"/>
</dbReference>